<protein>
    <submittedName>
        <fullName evidence="5">WecB/TagA/CpsF family glycosyltransferase</fullName>
    </submittedName>
</protein>
<reference evidence="5 6" key="1">
    <citation type="submission" date="2019-08" db="EMBL/GenBank/DDBJ databases">
        <title>In-depth cultivation of the pig gut microbiome towards novel bacterial diversity and tailored functional studies.</title>
        <authorList>
            <person name="Wylensek D."/>
            <person name="Hitch T.C.A."/>
            <person name="Clavel T."/>
        </authorList>
    </citation>
    <scope>NUCLEOTIDE SEQUENCE [LARGE SCALE GENOMIC DNA]</scope>
    <source>
        <strain evidence="5 6">BBE-744-WT-12</strain>
    </source>
</reference>
<dbReference type="InterPro" id="IPR004629">
    <property type="entry name" value="WecG_TagA_CpsF"/>
</dbReference>
<dbReference type="Gene3D" id="3.40.50.2000">
    <property type="entry name" value="Glycogen Phosphorylase B"/>
    <property type="match status" value="2"/>
</dbReference>
<evidence type="ECO:0000256" key="1">
    <source>
        <dbReference type="ARBA" id="ARBA00022676"/>
    </source>
</evidence>
<keyword evidence="1" id="KW-0328">Glycosyltransferase</keyword>
<feature type="domain" description="Glycosyl transferase family 1" evidence="3">
    <location>
        <begin position="189"/>
        <end position="346"/>
    </location>
</feature>
<dbReference type="Pfam" id="PF13439">
    <property type="entry name" value="Glyco_transf_4"/>
    <property type="match status" value="1"/>
</dbReference>
<sequence>MRILISCIPFDRGRSGISTYIRNVVGELAAQGHDLTLLVEPGDAGFFPGFRTIQAPGWTRRAVCSMLWHLLILPFRIRRKEYDFCLIAAANRRAFACYPLFTVAVVHDLAQYHVAGKYDRLRMFYLKHVLPFFIRRAPAVLAISRSTARDLETFWRVAPQKIRVVWNGLSLPEVSNPLHDWPERNGLAAEPYILYISRIESPGKNHLNLIRAFELLPERLASRCRLVCAGADWHGAEAVHAAAANSSRRGRILFPGFLPAGDLEAAFRNAACYVFPSFFEGFGLSLIEAMHYRVPCCCSNNSSLGEIGEGAALLFDPRKPEEIAAALTTILESEETRSRLIAAGEERARAFRWSTHAAKIAGWCREAAVSHSAAVLFGIPVARVATAEALDRIAELAGRPPAGRCRILVTLNVDFLVNALPVCFHRAVPGLLPVLRRADFVCADGMPVVLLSRLLGCPLPERVAGADLVPLLAERAARDGLRLYFLGGAPDQTRKAEAILLERFPGLRIVGIDTPFVSPDDTEESRRQDAEICARINAARPDLLLVAFGNPKQELWLGRNAAQLKAAAAIGIGGSFNFLSGSVRRAPRWMQRSGLEWVYRIVQEPARLWKRYGLGLLKFGWLAGWSAAASWIGALLPNCREPVFAFREKENVVEAECSGVHRLGNPERRTILAARLEADRRRCPLRFRNAGPLLRFQLRAHRLL</sequence>
<gene>
    <name evidence="5" type="ORF">FYJ85_09805</name>
</gene>
<dbReference type="PANTHER" id="PTHR34136:SF1">
    <property type="entry name" value="UDP-N-ACETYL-D-MANNOSAMINURONIC ACID TRANSFERASE"/>
    <property type="match status" value="1"/>
</dbReference>
<evidence type="ECO:0000259" key="4">
    <source>
        <dbReference type="Pfam" id="PF13439"/>
    </source>
</evidence>
<accession>A0A844G361</accession>
<organism evidence="5 6">
    <name type="scientific">Victivallis lenta</name>
    <dbReference type="NCBI Taxonomy" id="2606640"/>
    <lineage>
        <taxon>Bacteria</taxon>
        <taxon>Pseudomonadati</taxon>
        <taxon>Lentisphaerota</taxon>
        <taxon>Lentisphaeria</taxon>
        <taxon>Victivallales</taxon>
        <taxon>Victivallaceae</taxon>
        <taxon>Victivallis</taxon>
    </lineage>
</organism>
<evidence type="ECO:0000259" key="3">
    <source>
        <dbReference type="Pfam" id="PF00534"/>
    </source>
</evidence>
<evidence type="ECO:0000256" key="2">
    <source>
        <dbReference type="ARBA" id="ARBA00022679"/>
    </source>
</evidence>
<comment type="caution">
    <text evidence="5">The sequence shown here is derived from an EMBL/GenBank/DDBJ whole genome shotgun (WGS) entry which is preliminary data.</text>
</comment>
<dbReference type="Pfam" id="PF03808">
    <property type="entry name" value="Glyco_tran_WecG"/>
    <property type="match status" value="1"/>
</dbReference>
<dbReference type="InterPro" id="IPR001296">
    <property type="entry name" value="Glyco_trans_1"/>
</dbReference>
<evidence type="ECO:0000313" key="5">
    <source>
        <dbReference type="EMBL" id="MST97335.1"/>
    </source>
</evidence>
<dbReference type="NCBIfam" id="TIGR00696">
    <property type="entry name" value="wecG_tagA_cpsF"/>
    <property type="match status" value="1"/>
</dbReference>
<feature type="domain" description="Glycosyltransferase subfamily 4-like N-terminal" evidence="4">
    <location>
        <begin position="15"/>
        <end position="169"/>
    </location>
</feature>
<dbReference type="SUPFAM" id="SSF53756">
    <property type="entry name" value="UDP-Glycosyltransferase/glycogen phosphorylase"/>
    <property type="match status" value="1"/>
</dbReference>
<dbReference type="InterPro" id="IPR028098">
    <property type="entry name" value="Glyco_trans_4-like_N"/>
</dbReference>
<keyword evidence="2 5" id="KW-0808">Transferase</keyword>
<dbReference type="CDD" id="cd03809">
    <property type="entry name" value="GT4_MtfB-like"/>
    <property type="match status" value="1"/>
</dbReference>
<dbReference type="Pfam" id="PF00534">
    <property type="entry name" value="Glycos_transf_1"/>
    <property type="match status" value="1"/>
</dbReference>
<dbReference type="RefSeq" id="WP_154418223.1">
    <property type="nucleotide sequence ID" value="NZ_VUNS01000009.1"/>
</dbReference>
<dbReference type="Proteomes" id="UP000435649">
    <property type="component" value="Unassembled WGS sequence"/>
</dbReference>
<proteinExistence type="predicted"/>
<dbReference type="AlphaFoldDB" id="A0A844G361"/>
<evidence type="ECO:0000313" key="6">
    <source>
        <dbReference type="Proteomes" id="UP000435649"/>
    </source>
</evidence>
<dbReference type="GO" id="GO:0016758">
    <property type="term" value="F:hexosyltransferase activity"/>
    <property type="evidence" value="ECO:0007669"/>
    <property type="project" value="TreeGrafter"/>
</dbReference>
<dbReference type="CDD" id="cd06533">
    <property type="entry name" value="Glyco_transf_WecG_TagA"/>
    <property type="match status" value="1"/>
</dbReference>
<name>A0A844G361_9BACT</name>
<dbReference type="PANTHER" id="PTHR34136">
    <property type="match status" value="1"/>
</dbReference>
<dbReference type="EMBL" id="VUNS01000009">
    <property type="protein sequence ID" value="MST97335.1"/>
    <property type="molecule type" value="Genomic_DNA"/>
</dbReference>
<keyword evidence="6" id="KW-1185">Reference proteome</keyword>